<dbReference type="EMBL" id="AVOT02086165">
    <property type="protein sequence ID" value="MBW0570391.1"/>
    <property type="molecule type" value="Genomic_DNA"/>
</dbReference>
<evidence type="ECO:0000313" key="3">
    <source>
        <dbReference type="Proteomes" id="UP000765509"/>
    </source>
</evidence>
<dbReference type="Proteomes" id="UP000765509">
    <property type="component" value="Unassembled WGS sequence"/>
</dbReference>
<feature type="region of interest" description="Disordered" evidence="1">
    <location>
        <begin position="80"/>
        <end position="100"/>
    </location>
</feature>
<organism evidence="2 3">
    <name type="scientific">Austropuccinia psidii MF-1</name>
    <dbReference type="NCBI Taxonomy" id="1389203"/>
    <lineage>
        <taxon>Eukaryota</taxon>
        <taxon>Fungi</taxon>
        <taxon>Dikarya</taxon>
        <taxon>Basidiomycota</taxon>
        <taxon>Pucciniomycotina</taxon>
        <taxon>Pucciniomycetes</taxon>
        <taxon>Pucciniales</taxon>
        <taxon>Sphaerophragmiaceae</taxon>
        <taxon>Austropuccinia</taxon>
    </lineage>
</organism>
<dbReference type="AlphaFoldDB" id="A0A9Q3JXY8"/>
<comment type="caution">
    <text evidence="2">The sequence shown here is derived from an EMBL/GenBank/DDBJ whole genome shotgun (WGS) entry which is preliminary data.</text>
</comment>
<reference evidence="2" key="1">
    <citation type="submission" date="2021-03" db="EMBL/GenBank/DDBJ databases">
        <title>Draft genome sequence of rust myrtle Austropuccinia psidii MF-1, a brazilian biotype.</title>
        <authorList>
            <person name="Quecine M.C."/>
            <person name="Pachon D.M.R."/>
            <person name="Bonatelli M.L."/>
            <person name="Correr F.H."/>
            <person name="Franceschini L.M."/>
            <person name="Leite T.F."/>
            <person name="Margarido G.R.A."/>
            <person name="Almeida C.A."/>
            <person name="Ferrarezi J.A."/>
            <person name="Labate C.A."/>
        </authorList>
    </citation>
    <scope>NUCLEOTIDE SEQUENCE</scope>
    <source>
        <strain evidence="2">MF-1</strain>
    </source>
</reference>
<gene>
    <name evidence="2" type="ORF">O181_110106</name>
</gene>
<name>A0A9Q3JXY8_9BASI</name>
<protein>
    <submittedName>
        <fullName evidence="2">Uncharacterized protein</fullName>
    </submittedName>
</protein>
<evidence type="ECO:0000313" key="2">
    <source>
        <dbReference type="EMBL" id="MBW0570391.1"/>
    </source>
</evidence>
<accession>A0A9Q3JXY8</accession>
<proteinExistence type="predicted"/>
<dbReference type="OrthoDB" id="3929326at2759"/>
<sequence length="132" mass="15568">MPKGSMQAYFKYEKERWYKSHKPHDFKLGYLVLVSTLNFNEIKGPMNLKYYFTVPFMIKALHGSSAMKLELTGELMNKHPKFPENQIKPQSSNDKELFPLKNKTPIEIPPIEEGEEKKIVNVLRERNARRKK</sequence>
<evidence type="ECO:0000256" key="1">
    <source>
        <dbReference type="SAM" id="MobiDB-lite"/>
    </source>
</evidence>
<keyword evidence="3" id="KW-1185">Reference proteome</keyword>